<feature type="transmembrane region" description="Helical" evidence="1">
    <location>
        <begin position="7"/>
        <end position="23"/>
    </location>
</feature>
<evidence type="ECO:0000313" key="2">
    <source>
        <dbReference type="EMBL" id="SFT45521.1"/>
    </source>
</evidence>
<dbReference type="STRING" id="305507.SAMN04489724_0827"/>
<feature type="transmembrane region" description="Helical" evidence="1">
    <location>
        <begin position="55"/>
        <end position="76"/>
    </location>
</feature>
<feature type="transmembrane region" description="Helical" evidence="1">
    <location>
        <begin position="141"/>
        <end position="164"/>
    </location>
</feature>
<feature type="transmembrane region" description="Helical" evidence="1">
    <location>
        <begin position="207"/>
        <end position="224"/>
    </location>
</feature>
<feature type="transmembrane region" description="Helical" evidence="1">
    <location>
        <begin position="176"/>
        <end position="198"/>
    </location>
</feature>
<organism evidence="2 3">
    <name type="scientific">Algoriphagus locisalis</name>
    <dbReference type="NCBI Taxonomy" id="305507"/>
    <lineage>
        <taxon>Bacteria</taxon>
        <taxon>Pseudomonadati</taxon>
        <taxon>Bacteroidota</taxon>
        <taxon>Cytophagia</taxon>
        <taxon>Cytophagales</taxon>
        <taxon>Cyclobacteriaceae</taxon>
        <taxon>Algoriphagus</taxon>
    </lineage>
</organism>
<gene>
    <name evidence="2" type="ORF">SAMN04489724_0827</name>
</gene>
<keyword evidence="1" id="KW-0812">Transmembrane</keyword>
<accession>A0A1I6Y5I6</accession>
<proteinExistence type="predicted"/>
<feature type="transmembrane region" description="Helical" evidence="1">
    <location>
        <begin position="96"/>
        <end position="120"/>
    </location>
</feature>
<feature type="transmembrane region" description="Helical" evidence="1">
    <location>
        <begin position="445"/>
        <end position="466"/>
    </location>
</feature>
<name>A0A1I6Y5I6_9BACT</name>
<evidence type="ECO:0000313" key="3">
    <source>
        <dbReference type="Proteomes" id="UP000199673"/>
    </source>
</evidence>
<feature type="transmembrane region" description="Helical" evidence="1">
    <location>
        <begin position="254"/>
        <end position="275"/>
    </location>
</feature>
<protein>
    <recommendedName>
        <fullName evidence="4">Oligosaccharide repeat unit polymerase</fullName>
    </recommendedName>
</protein>
<feature type="transmembrane region" description="Helical" evidence="1">
    <location>
        <begin position="394"/>
        <end position="413"/>
    </location>
</feature>
<keyword evidence="1" id="KW-1133">Transmembrane helix</keyword>
<feature type="transmembrane region" description="Helical" evidence="1">
    <location>
        <begin position="230"/>
        <end position="247"/>
    </location>
</feature>
<evidence type="ECO:0008006" key="4">
    <source>
        <dbReference type="Google" id="ProtNLM"/>
    </source>
</evidence>
<reference evidence="3" key="1">
    <citation type="submission" date="2016-10" db="EMBL/GenBank/DDBJ databases">
        <authorList>
            <person name="Varghese N."/>
            <person name="Submissions S."/>
        </authorList>
    </citation>
    <scope>NUCLEOTIDE SEQUENCE [LARGE SCALE GENOMIC DNA]</scope>
    <source>
        <strain evidence="3">DSM 23445</strain>
    </source>
</reference>
<dbReference type="AlphaFoldDB" id="A0A1I6Y5I6"/>
<dbReference type="EMBL" id="FPBF01000001">
    <property type="protein sequence ID" value="SFT45521.1"/>
    <property type="molecule type" value="Genomic_DNA"/>
</dbReference>
<sequence>MKLNIRSYSLFFFLISSFVFLFYNVKVSLIYFFVFLAYIFFDNIPINNPIVKRGYVVVLFAFLISYFVRGIILSIFPEFFMFAFFTDYYPNRLDIITSLFDVFIFFTIFSIGFMLSYYSLKKIINIVEFKFSFAKRSWPLLYFNSLTYIFFTLIFIKLILYIIFNAGVKGEEVSTPLVFLLRFIPEDLIFIYAVLLYVKYPDFAKKNWIRIISLVGLMSLSILLTGSKLFILLLLFCFIIVSILFNYKFNVFKFLKLSISIFIILVISFAVSAVIKFQNPSNLFDFVVYVSDYIDSNNFIIILDSISSRFIGLDGYILSKNFVTNGVDEVMSDVYGLQQTLVRVVDYIIPFGKFTDSIGTGKAVSVYVFGFDMDHLFGGALGVFGSLLIGNSTFVEFAVFGYGIFISFIYLLLSRIFDDDLKIIFFYIFSYFLIHSFMSGNFDRLIGLLIIKIVLTIVYIYISFILTKVKLN</sequence>
<keyword evidence="3" id="KW-1185">Reference proteome</keyword>
<dbReference type="Proteomes" id="UP000199673">
    <property type="component" value="Unassembled WGS sequence"/>
</dbReference>
<evidence type="ECO:0000256" key="1">
    <source>
        <dbReference type="SAM" id="Phobius"/>
    </source>
</evidence>
<feature type="transmembrane region" description="Helical" evidence="1">
    <location>
        <begin position="420"/>
        <end position="439"/>
    </location>
</feature>
<dbReference type="RefSeq" id="WP_091691422.1">
    <property type="nucleotide sequence ID" value="NZ_FPBF01000001.1"/>
</dbReference>
<keyword evidence="1" id="KW-0472">Membrane</keyword>